<gene>
    <name evidence="1" type="ORF">HMPREF1544_00982</name>
</gene>
<evidence type="ECO:0000313" key="2">
    <source>
        <dbReference type="Proteomes" id="UP000014254"/>
    </source>
</evidence>
<keyword evidence="2" id="KW-1185">Reference proteome</keyword>
<dbReference type="AlphaFoldDB" id="S2JUN6"/>
<dbReference type="Proteomes" id="UP000014254">
    <property type="component" value="Unassembled WGS sequence"/>
</dbReference>
<name>S2JUN6_MUCC1</name>
<reference evidence="2" key="1">
    <citation type="submission" date="2013-05" db="EMBL/GenBank/DDBJ databases">
        <title>The Genome sequence of Mucor circinelloides f. circinelloides 1006PhL.</title>
        <authorList>
            <consortium name="The Broad Institute Genomics Platform"/>
            <person name="Cuomo C."/>
            <person name="Earl A."/>
            <person name="Findley K."/>
            <person name="Lee S.C."/>
            <person name="Walker B."/>
            <person name="Young S."/>
            <person name="Zeng Q."/>
            <person name="Gargeya S."/>
            <person name="Fitzgerald M."/>
            <person name="Haas B."/>
            <person name="Abouelleil A."/>
            <person name="Allen A.W."/>
            <person name="Alvarado L."/>
            <person name="Arachchi H.M."/>
            <person name="Berlin A.M."/>
            <person name="Chapman S.B."/>
            <person name="Gainer-Dewar J."/>
            <person name="Goldberg J."/>
            <person name="Griggs A."/>
            <person name="Gujja S."/>
            <person name="Hansen M."/>
            <person name="Howarth C."/>
            <person name="Imamovic A."/>
            <person name="Ireland A."/>
            <person name="Larimer J."/>
            <person name="McCowan C."/>
            <person name="Murphy C."/>
            <person name="Pearson M."/>
            <person name="Poon T.W."/>
            <person name="Priest M."/>
            <person name="Roberts A."/>
            <person name="Saif S."/>
            <person name="Shea T."/>
            <person name="Sisk P."/>
            <person name="Sykes S."/>
            <person name="Wortman J."/>
            <person name="Nusbaum C."/>
            <person name="Birren B."/>
        </authorList>
    </citation>
    <scope>NUCLEOTIDE SEQUENCE [LARGE SCALE GENOMIC DNA]</scope>
    <source>
        <strain evidence="2">1006PhL</strain>
    </source>
</reference>
<dbReference type="VEuPathDB" id="FungiDB:HMPREF1544_00982"/>
<dbReference type="OrthoDB" id="2288953at2759"/>
<dbReference type="OMA" id="APMIENT"/>
<dbReference type="EMBL" id="KE123902">
    <property type="protein sequence ID" value="EPB92157.1"/>
    <property type="molecule type" value="Genomic_DNA"/>
</dbReference>
<proteinExistence type="predicted"/>
<dbReference type="STRING" id="1220926.S2JUN6"/>
<dbReference type="InParanoid" id="S2JUN6"/>
<evidence type="ECO:0000313" key="1">
    <source>
        <dbReference type="EMBL" id="EPB92157.1"/>
    </source>
</evidence>
<accession>S2JUN6</accession>
<organism evidence="1 2">
    <name type="scientific">Mucor circinelloides f. circinelloides (strain 1006PhL)</name>
    <name type="common">Mucormycosis agent</name>
    <name type="synonym">Calyptromyces circinelloides</name>
    <dbReference type="NCBI Taxonomy" id="1220926"/>
    <lineage>
        <taxon>Eukaryota</taxon>
        <taxon>Fungi</taxon>
        <taxon>Fungi incertae sedis</taxon>
        <taxon>Mucoromycota</taxon>
        <taxon>Mucoromycotina</taxon>
        <taxon>Mucoromycetes</taxon>
        <taxon>Mucorales</taxon>
        <taxon>Mucorineae</taxon>
        <taxon>Mucoraceae</taxon>
        <taxon>Mucor</taxon>
    </lineage>
</organism>
<dbReference type="eggNOG" id="ENOG502TA7T">
    <property type="taxonomic scope" value="Eukaryota"/>
</dbReference>
<sequence length="475" mass="52862">MSIEGISGGPYYPASSAVSAPMIENTDMTDAYVTIYYKYSNIQELGISPLIKLLDQNGVSREVQRKLVKHINRNLLSRFESNAVQALEVFLPLQESIHAFISRDESAYPIRCQYCSLLRSKSHNQARCLNAQFVDLDADNAPVLQPQQTLSMALVASSALGELLLYDQFREEIKYKLQFDDPGSHSDALQEIFSGSVYRNLCDQGVVQKNALCLLIMVDGFQNKLSPKNASVLVHRIVMNASPDKKRYRKIKSMISLSVIGGLGKSKDIMSFLKPILDQIHLLNQNGLCVKEKDWVVHTGFVHLLGCTGDIPGIAELMGRHGYASFFGCRMCQVQGVHPQGSVNGMYFPGTGGADNRTIEELMNGDPDRNLNAVELLFCHLDAFTEVELILGDEKHLLGQQGLSKLLVFNMLNPRTADSFLPLTPPSPSSSLLSEPQPPVQFFVKSLQDRYSRFSTEIKAYHTPTFDGCWDPNFG</sequence>
<protein>
    <submittedName>
        <fullName evidence="1">Uncharacterized protein</fullName>
    </submittedName>
</protein>